<protein>
    <submittedName>
        <fullName evidence="2">Two pore calcium channel protein 1 [Salmo salar]</fullName>
    </submittedName>
</protein>
<feature type="transmembrane region" description="Helical" evidence="1">
    <location>
        <begin position="81"/>
        <end position="99"/>
    </location>
</feature>
<feature type="non-terminal residue" evidence="2">
    <location>
        <position position="191"/>
    </location>
</feature>
<keyword evidence="1" id="KW-1133">Transmembrane helix</keyword>
<organism evidence="2">
    <name type="scientific">Lepeophtheirus salmonis</name>
    <name type="common">Salmon louse</name>
    <name type="synonym">Caligus salmonis</name>
    <dbReference type="NCBI Taxonomy" id="72036"/>
    <lineage>
        <taxon>Eukaryota</taxon>
        <taxon>Metazoa</taxon>
        <taxon>Ecdysozoa</taxon>
        <taxon>Arthropoda</taxon>
        <taxon>Crustacea</taxon>
        <taxon>Multicrustacea</taxon>
        <taxon>Hexanauplia</taxon>
        <taxon>Copepoda</taxon>
        <taxon>Siphonostomatoida</taxon>
        <taxon>Caligidae</taxon>
        <taxon>Lepeophtheirus</taxon>
    </lineage>
</organism>
<dbReference type="OrthoDB" id="10068803at2759"/>
<sequence length="191" mass="21832">MIPEAGSVLPFNTVENSFFKRASVLLDDVIQGSHIPFSAARIQSYSLFKRKEFKLATFAAVLLHISLVLVEDPWALPGYGLPYWITVIPETLCLLYYTFRLFHEFTFSPSSKIFWKDPKHISVAGLILLNVLDVLIYAGLNGGGIRFSRPLRPLFFVNFPEGRQIRQAFRNIRRTLPEIFRVLVLLMLSIA</sequence>
<dbReference type="EMBL" id="HACA01013928">
    <property type="protein sequence ID" value="CDW31289.1"/>
    <property type="molecule type" value="Transcribed_RNA"/>
</dbReference>
<accession>A0A0K2TZ35</accession>
<feature type="transmembrane region" description="Helical" evidence="1">
    <location>
        <begin position="53"/>
        <end position="69"/>
    </location>
</feature>
<gene>
    <name evidence="2" type="primary">tpc1</name>
</gene>
<evidence type="ECO:0000313" key="2">
    <source>
        <dbReference type="EMBL" id="CDW31289.1"/>
    </source>
</evidence>
<evidence type="ECO:0000256" key="1">
    <source>
        <dbReference type="SAM" id="Phobius"/>
    </source>
</evidence>
<name>A0A0K2TZ35_LEPSM</name>
<dbReference type="PANTHER" id="PTHR46726:SF1">
    <property type="entry name" value="TWO-PORE CALCIUM CHANNEL 3"/>
    <property type="match status" value="1"/>
</dbReference>
<dbReference type="PANTHER" id="PTHR46726">
    <property type="entry name" value="TWO PORE CHANNEL 3"/>
    <property type="match status" value="1"/>
</dbReference>
<keyword evidence="1" id="KW-0812">Transmembrane</keyword>
<dbReference type="AlphaFoldDB" id="A0A0K2TZ35"/>
<proteinExistence type="predicted"/>
<feature type="transmembrane region" description="Helical" evidence="1">
    <location>
        <begin position="120"/>
        <end position="140"/>
    </location>
</feature>
<keyword evidence="1" id="KW-0472">Membrane</keyword>
<reference evidence="2" key="1">
    <citation type="submission" date="2014-05" db="EMBL/GenBank/DDBJ databases">
        <authorList>
            <person name="Chronopoulou M."/>
        </authorList>
    </citation>
    <scope>NUCLEOTIDE SEQUENCE</scope>
    <source>
        <tissue evidence="2">Whole organism</tissue>
    </source>
</reference>